<dbReference type="GO" id="GO:0032259">
    <property type="term" value="P:methylation"/>
    <property type="evidence" value="ECO:0007669"/>
    <property type="project" value="UniProtKB-KW"/>
</dbReference>
<evidence type="ECO:0000313" key="5">
    <source>
        <dbReference type="Proteomes" id="UP001064971"/>
    </source>
</evidence>
<dbReference type="SUPFAM" id="SSF53335">
    <property type="entry name" value="S-adenosyl-L-methionine-dependent methyltransferases"/>
    <property type="match status" value="1"/>
</dbReference>
<protein>
    <submittedName>
        <fullName evidence="4">Methyltransferase type 11</fullName>
    </submittedName>
</protein>
<gene>
    <name evidence="4" type="ORF">DAETH_14340</name>
</gene>
<sequence>MNPSEQPPTDHWQAAHYRDRHAFVYESNRDLVTGWLAPQPGERILDLGCGTGELTVQIAGSGAVVTGVDASPDMIAGARAQHPGVTFEVENAHHLAFLAEFDAVFSNAALHWMNPLPPVFANIHAALRPGGRLALEMGGAGNVAGVRDSVEQALNDLGLPTPPSVWVFPTPGELATLLEAAGFRVERLHRFDRPSVLSGADGFRAWLEGFAGGWLAPLGDGERQAVLTRAEERARPRLWNGQDWVADYVRLRALAVRP</sequence>
<dbReference type="Proteomes" id="UP001064971">
    <property type="component" value="Chromosome"/>
</dbReference>
<feature type="domain" description="Methyltransferase" evidence="3">
    <location>
        <begin position="44"/>
        <end position="131"/>
    </location>
</feature>
<keyword evidence="1 4" id="KW-0489">Methyltransferase</keyword>
<evidence type="ECO:0000313" key="4">
    <source>
        <dbReference type="EMBL" id="BDP41465.1"/>
    </source>
</evidence>
<dbReference type="PANTHER" id="PTHR43861:SF1">
    <property type="entry name" value="TRANS-ACONITATE 2-METHYLTRANSFERASE"/>
    <property type="match status" value="1"/>
</dbReference>
<dbReference type="Pfam" id="PF13649">
    <property type="entry name" value="Methyltransf_25"/>
    <property type="match status" value="1"/>
</dbReference>
<proteinExistence type="predicted"/>
<dbReference type="Gene3D" id="3.40.50.150">
    <property type="entry name" value="Vaccinia Virus protein VP39"/>
    <property type="match status" value="1"/>
</dbReference>
<dbReference type="PANTHER" id="PTHR43861">
    <property type="entry name" value="TRANS-ACONITATE 2-METHYLTRANSFERASE-RELATED"/>
    <property type="match status" value="1"/>
</dbReference>
<evidence type="ECO:0000259" key="3">
    <source>
        <dbReference type="Pfam" id="PF13649"/>
    </source>
</evidence>
<dbReference type="CDD" id="cd02440">
    <property type="entry name" value="AdoMet_MTases"/>
    <property type="match status" value="1"/>
</dbReference>
<evidence type="ECO:0000256" key="1">
    <source>
        <dbReference type="ARBA" id="ARBA00022603"/>
    </source>
</evidence>
<dbReference type="GO" id="GO:0008168">
    <property type="term" value="F:methyltransferase activity"/>
    <property type="evidence" value="ECO:0007669"/>
    <property type="project" value="UniProtKB-KW"/>
</dbReference>
<dbReference type="EMBL" id="AP026560">
    <property type="protein sequence ID" value="BDP41465.1"/>
    <property type="molecule type" value="Genomic_DNA"/>
</dbReference>
<keyword evidence="2" id="KW-0808">Transferase</keyword>
<keyword evidence="5" id="KW-1185">Reference proteome</keyword>
<dbReference type="RefSeq" id="WP_264777226.1">
    <property type="nucleotide sequence ID" value="NZ_AP026560.1"/>
</dbReference>
<dbReference type="InterPro" id="IPR041698">
    <property type="entry name" value="Methyltransf_25"/>
</dbReference>
<evidence type="ECO:0000256" key="2">
    <source>
        <dbReference type="ARBA" id="ARBA00022679"/>
    </source>
</evidence>
<name>A0ABM8ACV9_9DEIO</name>
<reference evidence="4" key="1">
    <citation type="submission" date="2022-07" db="EMBL/GenBank/DDBJ databases">
        <title>Complete Genome Sequence of the Radioresistant Bacterium Deinococcus aetherius ST0316, Isolated from the Air Dust collected in Lower Stratosphere above Japan.</title>
        <authorList>
            <person name="Satoh K."/>
            <person name="Hagiwara K."/>
            <person name="Katsumata K."/>
            <person name="Kubo A."/>
            <person name="Yokobori S."/>
            <person name="Yamagishi A."/>
            <person name="Oono Y."/>
            <person name="Narumi I."/>
        </authorList>
    </citation>
    <scope>NUCLEOTIDE SEQUENCE</scope>
    <source>
        <strain evidence="4">ST0316</strain>
    </source>
</reference>
<organism evidence="4 5">
    <name type="scientific">Deinococcus aetherius</name>
    <dbReference type="NCBI Taxonomy" id="200252"/>
    <lineage>
        <taxon>Bacteria</taxon>
        <taxon>Thermotogati</taxon>
        <taxon>Deinococcota</taxon>
        <taxon>Deinococci</taxon>
        <taxon>Deinococcales</taxon>
        <taxon>Deinococcaceae</taxon>
        <taxon>Deinococcus</taxon>
    </lineage>
</organism>
<dbReference type="InterPro" id="IPR029063">
    <property type="entry name" value="SAM-dependent_MTases_sf"/>
</dbReference>
<accession>A0ABM8ACV9</accession>